<dbReference type="EMBL" id="CSUW01000016">
    <property type="protein sequence ID" value="CPT66740.1"/>
    <property type="molecule type" value="Genomic_DNA"/>
</dbReference>
<evidence type="ECO:0000313" key="2">
    <source>
        <dbReference type="EMBL" id="CPT66740.1"/>
    </source>
</evidence>
<dbReference type="AlphaFoldDB" id="A0AB33TCL4"/>
<sequence>MTATGPNNHHWLRKWLRLEPHQPIGADGEPPYLLRWYVIPRNRWLNIYLHKFLRDDDDRALHDHPWWFFSLMLWGQYVEVTERGRSVRSAPEPWRLFWGDRPLAFRRGTWRHRVELVPAATHSNQFLARRDQRKLPCWTLIVTGRRVRLWGFWCKDRADETNVDNAIDRMRVRRGEVFEVDRFIPWDEFGAAGCGEPTTVDEQQRPSTSPTRVIDAAHLARQRAFSLATFGPGARTNGVLDHIGKELDEIRDAPQDISEWVDVIILAFDGAWRAGWEPQQIIDAILAKQAKNEMRVWPDWRTSDPDKAIEHIQSDVQSAAQD</sequence>
<protein>
    <submittedName>
        <fullName evidence="2">Protein of uncharacterized function (DUF550)</fullName>
    </submittedName>
</protein>
<feature type="domain" description="dATP/dGTP diphosphohydrolase MazZ" evidence="1">
    <location>
        <begin position="225"/>
        <end position="312"/>
    </location>
</feature>
<accession>A0AB33TCL4</accession>
<dbReference type="RefSeq" id="WP_198537356.1">
    <property type="nucleotide sequence ID" value="NZ_CSUW01000016.1"/>
</dbReference>
<proteinExistence type="predicted"/>
<evidence type="ECO:0000313" key="3">
    <source>
        <dbReference type="Proteomes" id="UP000038487"/>
    </source>
</evidence>
<evidence type="ECO:0000259" key="1">
    <source>
        <dbReference type="Pfam" id="PF04447"/>
    </source>
</evidence>
<name>A0AB33TCL4_9MYCO</name>
<organism evidence="2 3">
    <name type="scientific">Mycobacteroides abscessus</name>
    <dbReference type="NCBI Taxonomy" id="36809"/>
    <lineage>
        <taxon>Bacteria</taxon>
        <taxon>Bacillati</taxon>
        <taxon>Actinomycetota</taxon>
        <taxon>Actinomycetes</taxon>
        <taxon>Mycobacteriales</taxon>
        <taxon>Mycobacteriaceae</taxon>
        <taxon>Mycobacteroides</taxon>
    </lineage>
</organism>
<dbReference type="InterPro" id="IPR007538">
    <property type="entry name" value="dATP/dGTP_dipphydrolase_MazZ"/>
</dbReference>
<gene>
    <name evidence="2" type="ORF">ERS075527_05067</name>
</gene>
<reference evidence="2 3" key="1">
    <citation type="submission" date="2015-03" db="EMBL/GenBank/DDBJ databases">
        <authorList>
            <consortium name="Pathogen Informatics"/>
            <person name="Murphy D."/>
        </authorList>
    </citation>
    <scope>NUCLEOTIDE SEQUENCE [LARGE SCALE GENOMIC DNA]</scope>
    <source>
        <strain evidence="2 3">PAP036</strain>
    </source>
</reference>
<dbReference type="Pfam" id="PF04447">
    <property type="entry name" value="dATP-dGTP_PPHyd"/>
    <property type="match status" value="1"/>
</dbReference>
<comment type="caution">
    <text evidence="2">The sequence shown here is derived from an EMBL/GenBank/DDBJ whole genome shotgun (WGS) entry which is preliminary data.</text>
</comment>
<dbReference type="Proteomes" id="UP000038487">
    <property type="component" value="Unassembled WGS sequence"/>
</dbReference>